<organism evidence="7 8">
    <name type="scientific">Prosthecodimorpha hirschii</name>
    <dbReference type="NCBI Taxonomy" id="665126"/>
    <lineage>
        <taxon>Bacteria</taxon>
        <taxon>Pseudomonadati</taxon>
        <taxon>Pseudomonadota</taxon>
        <taxon>Alphaproteobacteria</taxon>
        <taxon>Hyphomicrobiales</taxon>
        <taxon>Ancalomicrobiaceae</taxon>
        <taxon>Prosthecodimorpha</taxon>
    </lineage>
</organism>
<dbReference type="PANTHER" id="PTHR11552:SF147">
    <property type="entry name" value="CHOLINE DEHYDROGENASE, MITOCHONDRIAL"/>
    <property type="match status" value="1"/>
</dbReference>
<evidence type="ECO:0000256" key="5">
    <source>
        <dbReference type="PIRSR" id="PIRSR000137-2"/>
    </source>
</evidence>
<sequence length="518" mass="54571">MPAGDDAFDYVIAGGGTAGCVLARRLLERTDARIALIDAGSAAPNRWLQTPLTSVRLGRWWHSWPFMTVPQPALNGRRIALPMGHVLGGSASINAMIAQPALDADFDDWAGLGAEGWSSADLAAARARAFGGDGAPKGMVALSAPAHRSAFSEAFLEACGEAGLPKRGLLDGPDSARCGYFPVLQKAGRRFSAFHAYLSPVLDHPRLSVITGADIRHLLLAANRAEGVAYVRDRRLQIARARREVILALGALESPRILMASGIGPAAMLRRAGIPVMHDLPGVGDRLADHVRIPILFRSGRTSPAALRNLPAAFVARLSGRNSVLASNCCEAGAYLASGASATRPDLQIVTHFQSVDDGGAVDLELTLARPRSRGRVSLDGAVPGGAEPGGAALVDPRYLSDPGDLERLVDGIEMVRSIAARPALARFPLLGERLPGPAARDRAALRRHVRAAATTAFHPVGTCRMGEDGQAVVDSRLRVHGIERLRVVDASVMPALPAANTCCAVMLIAERAADVMV</sequence>
<comment type="cofactor">
    <cofactor evidence="1 5">
        <name>FAD</name>
        <dbReference type="ChEBI" id="CHEBI:57692"/>
    </cofactor>
</comment>
<dbReference type="STRING" id="665126.ABB55_22185"/>
<evidence type="ECO:0000313" key="8">
    <source>
        <dbReference type="Proteomes" id="UP000048984"/>
    </source>
</evidence>
<dbReference type="AlphaFoldDB" id="A0A0P6WIH0"/>
<reference evidence="7 8" key="2">
    <citation type="submission" date="2015-10" db="EMBL/GenBank/DDBJ databases">
        <title>Draft Genome Sequence of Prosthecomicrobium hirschii ATCC 27832.</title>
        <authorList>
            <person name="Daniel J."/>
            <person name="Givan S.A."/>
            <person name="Brun Y.V."/>
            <person name="Brown P.J."/>
        </authorList>
    </citation>
    <scope>NUCLEOTIDE SEQUENCE [LARGE SCALE GENOMIC DNA]</scope>
    <source>
        <strain evidence="7 8">16</strain>
    </source>
</reference>
<dbReference type="Pfam" id="PF00732">
    <property type="entry name" value="GMC_oxred_N"/>
    <property type="match status" value="1"/>
</dbReference>
<protein>
    <recommendedName>
        <fullName evidence="6">Glucose-methanol-choline oxidoreductase N-terminal domain-containing protein</fullName>
    </recommendedName>
</protein>
<dbReference type="EMBL" id="LJYW01000001">
    <property type="protein sequence ID" value="KPL54598.1"/>
    <property type="molecule type" value="Genomic_DNA"/>
</dbReference>
<evidence type="ECO:0000256" key="1">
    <source>
        <dbReference type="ARBA" id="ARBA00001974"/>
    </source>
</evidence>
<evidence type="ECO:0000256" key="3">
    <source>
        <dbReference type="ARBA" id="ARBA00022630"/>
    </source>
</evidence>
<dbReference type="InterPro" id="IPR036188">
    <property type="entry name" value="FAD/NAD-bd_sf"/>
</dbReference>
<evidence type="ECO:0000256" key="2">
    <source>
        <dbReference type="ARBA" id="ARBA00010790"/>
    </source>
</evidence>
<comment type="caution">
    <text evidence="7">The sequence shown here is derived from an EMBL/GenBank/DDBJ whole genome shotgun (WGS) entry which is preliminary data.</text>
</comment>
<evidence type="ECO:0000256" key="4">
    <source>
        <dbReference type="ARBA" id="ARBA00022827"/>
    </source>
</evidence>
<evidence type="ECO:0000313" key="7">
    <source>
        <dbReference type="EMBL" id="KPL54598.1"/>
    </source>
</evidence>
<name>A0A0P6WIH0_9HYPH</name>
<dbReference type="PANTHER" id="PTHR11552">
    <property type="entry name" value="GLUCOSE-METHANOL-CHOLINE GMC OXIDOREDUCTASE"/>
    <property type="match status" value="1"/>
</dbReference>
<dbReference type="PIRSF" id="PIRSF000137">
    <property type="entry name" value="Alcohol_oxidase"/>
    <property type="match status" value="1"/>
</dbReference>
<keyword evidence="4 5" id="KW-0274">FAD</keyword>
<dbReference type="Pfam" id="PF05199">
    <property type="entry name" value="GMC_oxred_C"/>
    <property type="match status" value="1"/>
</dbReference>
<dbReference type="SUPFAM" id="SSF51905">
    <property type="entry name" value="FAD/NAD(P)-binding domain"/>
    <property type="match status" value="1"/>
</dbReference>
<dbReference type="Gene3D" id="3.30.410.40">
    <property type="match status" value="1"/>
</dbReference>
<dbReference type="GO" id="GO:0016614">
    <property type="term" value="F:oxidoreductase activity, acting on CH-OH group of donors"/>
    <property type="evidence" value="ECO:0007669"/>
    <property type="project" value="InterPro"/>
</dbReference>
<comment type="similarity">
    <text evidence="2">Belongs to the GMC oxidoreductase family.</text>
</comment>
<keyword evidence="8" id="KW-1185">Reference proteome</keyword>
<dbReference type="InterPro" id="IPR012132">
    <property type="entry name" value="GMC_OxRdtase"/>
</dbReference>
<dbReference type="Proteomes" id="UP000048984">
    <property type="component" value="Unassembled WGS sequence"/>
</dbReference>
<reference evidence="7 8" key="1">
    <citation type="submission" date="2015-09" db="EMBL/GenBank/DDBJ databases">
        <authorList>
            <person name="Jackson K.R."/>
            <person name="Lunt B.L."/>
            <person name="Fisher J.N.B."/>
            <person name="Gardner A.V."/>
            <person name="Bailey M.E."/>
            <person name="Deus L.M."/>
            <person name="Earl A.S."/>
            <person name="Gibby P.D."/>
            <person name="Hartmann K.A."/>
            <person name="Liu J.E."/>
            <person name="Manci A.M."/>
            <person name="Nielsen D.A."/>
            <person name="Solomon M.B."/>
            <person name="Breakwell D.P."/>
            <person name="Burnett S.H."/>
            <person name="Grose J.H."/>
        </authorList>
    </citation>
    <scope>NUCLEOTIDE SEQUENCE [LARGE SCALE GENOMIC DNA]</scope>
    <source>
        <strain evidence="7 8">16</strain>
    </source>
</reference>
<evidence type="ECO:0000259" key="6">
    <source>
        <dbReference type="PROSITE" id="PS00624"/>
    </source>
</evidence>
<dbReference type="InterPro" id="IPR000172">
    <property type="entry name" value="GMC_OxRdtase_N"/>
</dbReference>
<dbReference type="RefSeq" id="WP_054360765.1">
    <property type="nucleotide sequence ID" value="NZ_LJYW01000001.1"/>
</dbReference>
<dbReference type="GO" id="GO:0050660">
    <property type="term" value="F:flavin adenine dinucleotide binding"/>
    <property type="evidence" value="ECO:0007669"/>
    <property type="project" value="InterPro"/>
</dbReference>
<dbReference type="Gene3D" id="3.50.50.60">
    <property type="entry name" value="FAD/NAD(P)-binding domain"/>
    <property type="match status" value="1"/>
</dbReference>
<feature type="binding site" evidence="5">
    <location>
        <position position="86"/>
    </location>
    <ligand>
        <name>FAD</name>
        <dbReference type="ChEBI" id="CHEBI:57692"/>
    </ligand>
</feature>
<dbReference type="InterPro" id="IPR007867">
    <property type="entry name" value="GMC_OxRtase_C"/>
</dbReference>
<gene>
    <name evidence="7" type="ORF">ABB55_22185</name>
</gene>
<dbReference type="SUPFAM" id="SSF54373">
    <property type="entry name" value="FAD-linked reductases, C-terminal domain"/>
    <property type="match status" value="1"/>
</dbReference>
<dbReference type="PROSITE" id="PS00624">
    <property type="entry name" value="GMC_OXRED_2"/>
    <property type="match status" value="1"/>
</dbReference>
<feature type="binding site" evidence="5">
    <location>
        <position position="329"/>
    </location>
    <ligand>
        <name>substrate</name>
    </ligand>
</feature>
<keyword evidence="3" id="KW-0285">Flavoprotein</keyword>
<accession>A0A0P6WIH0</accession>
<feature type="domain" description="Glucose-methanol-choline oxidoreductase N-terminal" evidence="6">
    <location>
        <begin position="250"/>
        <end position="264"/>
    </location>
</feature>
<proteinExistence type="inferred from homology"/>